<protein>
    <recommendedName>
        <fullName evidence="4">Protein ZIP4 homolog</fullName>
    </recommendedName>
</protein>
<dbReference type="OrthoDB" id="65716at2759"/>
<dbReference type="PANTHER" id="PTHR36911">
    <property type="entry name" value="LIM ZINC-BINDING DOMAIN-CONTAINING PROTEIN-RELATED"/>
    <property type="match status" value="1"/>
</dbReference>
<dbReference type="PANTHER" id="PTHR36911:SF3">
    <property type="entry name" value="GATA ZINC FINGER DOMAIN-CONTAINING PROTEIN 4-RELATED"/>
    <property type="match status" value="1"/>
</dbReference>
<proteinExistence type="predicted"/>
<dbReference type="Proteomes" id="UP000654075">
    <property type="component" value="Unassembled WGS sequence"/>
</dbReference>
<dbReference type="EMBL" id="CAJNNV010028776">
    <property type="protein sequence ID" value="CAE8625739.1"/>
    <property type="molecule type" value="Genomic_DNA"/>
</dbReference>
<reference evidence="2" key="1">
    <citation type="submission" date="2021-02" db="EMBL/GenBank/DDBJ databases">
        <authorList>
            <person name="Dougan E. K."/>
            <person name="Rhodes N."/>
            <person name="Thang M."/>
            <person name="Chan C."/>
        </authorList>
    </citation>
    <scope>NUCLEOTIDE SEQUENCE</scope>
</reference>
<feature type="compositionally biased region" description="Low complexity" evidence="1">
    <location>
        <begin position="278"/>
        <end position="331"/>
    </location>
</feature>
<evidence type="ECO:0008006" key="4">
    <source>
        <dbReference type="Google" id="ProtNLM"/>
    </source>
</evidence>
<feature type="region of interest" description="Disordered" evidence="1">
    <location>
        <begin position="416"/>
        <end position="438"/>
    </location>
</feature>
<evidence type="ECO:0000313" key="3">
    <source>
        <dbReference type="Proteomes" id="UP000654075"/>
    </source>
</evidence>
<dbReference type="AlphaFoldDB" id="A0A813GS82"/>
<comment type="caution">
    <text evidence="2">The sequence shown here is derived from an EMBL/GenBank/DDBJ whole genome shotgun (WGS) entry which is preliminary data.</text>
</comment>
<feature type="region of interest" description="Disordered" evidence="1">
    <location>
        <begin position="275"/>
        <end position="331"/>
    </location>
</feature>
<gene>
    <name evidence="2" type="ORF">PGLA1383_LOCUS42720</name>
</gene>
<name>A0A813GS82_POLGL</name>
<evidence type="ECO:0000256" key="1">
    <source>
        <dbReference type="SAM" id="MobiDB-lite"/>
    </source>
</evidence>
<organism evidence="2 3">
    <name type="scientific">Polarella glacialis</name>
    <name type="common">Dinoflagellate</name>
    <dbReference type="NCBI Taxonomy" id="89957"/>
    <lineage>
        <taxon>Eukaryota</taxon>
        <taxon>Sar</taxon>
        <taxon>Alveolata</taxon>
        <taxon>Dinophyceae</taxon>
        <taxon>Suessiales</taxon>
        <taxon>Suessiaceae</taxon>
        <taxon>Polarella</taxon>
    </lineage>
</organism>
<evidence type="ECO:0000313" key="2">
    <source>
        <dbReference type="EMBL" id="CAE8625739.1"/>
    </source>
</evidence>
<feature type="compositionally biased region" description="Gly residues" evidence="1">
    <location>
        <begin position="418"/>
        <end position="430"/>
    </location>
</feature>
<keyword evidence="3" id="KW-1185">Reference proteome</keyword>
<sequence>MTIPVGGSELRWAMDALKTSPDSVHKLALELLAPEAEEEAAALEGCGEASALDFAATAARLACMGLGAAATEVGLGRLPGAAGQLLEAAAAALKRCEELGGAEATALAVGVCFQEVAGRLSLGLAVMRSRRGLHQEAIEVLASMKGSGSLSLPKLQSTWLSLCILSGLRQRRDRRPQQALEAMLLVHEALSSSTSPPGGEGEKQPTMSLLPEGDFCGFSLPPWLFRQLAACHLALAQPAPSAEFAARAAELEAFGSKGRLAALRIKLRAECALGEAGNSNNNNEDNNNNNNNTNNNNEDNNNNNNNTNNNNSNSNNSNSNNNSSGSRSAAAATARALTEAALAGTDDDAMAVCHELLERGFVEPADLVLAGIRQRLGKAAGKAASEKDLCRLELFARATKAEGLATEAVAKELLADGGSQGGKETGGGTGQQPAAERQGDLQVDLVASARRLLGSSPPRLAAEQAARAWNLARSALARGRPDVAVAWLRHPSVSGGAAAGGGVVQGGGASSGPLACPASALAFCQLCAGGSDTEARELAESALGMPGSAMLASAVLLATQGGRSDEATTTATTTTTTAETSKLHLPPTAAAALARWVRKKRAPEAGVACLKALVASGVEAEALGGVLDLGSWLISDAKPWRSSDALGCVLDLGSASSKSTFGVLEALCSSQAAQPPGHFNNRVFFERFWNLGSELGSAGRWRDCARAFKLAFSGIGKSLLPIAADLSSENLPIVVRGKEEAQMCLAVQMASYLEEARQARKASDARAPGLFAKAARVAPAARALSEELAALRRSAGQQPGPDRAVPLLILMEFEARALCGDEHVGQFVAEVATRASLPAKCFLIMAQMALEAGHEVAMQCLRRYLRATADAAKKGLEENLEVFAIAVRELINLQESRDDSFGCFEEINSILQQAPEQLRSTFPSKELAWLLGIAWGNGAHHGRLGGGAAALALALRWVGMALSLLRFCSAELRAAHEAKIRQAYGFLESQRAQPGGLPRVSR</sequence>
<accession>A0A813GS82</accession>